<evidence type="ECO:0000313" key="5">
    <source>
        <dbReference type="Proteomes" id="UP000305222"/>
    </source>
</evidence>
<dbReference type="InterPro" id="IPR036873">
    <property type="entry name" value="Rhodanese-like_dom_sf"/>
</dbReference>
<dbReference type="Gene3D" id="3.40.250.10">
    <property type="entry name" value="Rhodanese-like domain"/>
    <property type="match status" value="1"/>
</dbReference>
<dbReference type="EMBL" id="SZON01000387">
    <property type="protein sequence ID" value="TKI96217.1"/>
    <property type="molecule type" value="Genomic_DNA"/>
</dbReference>
<dbReference type="Proteomes" id="UP000305222">
    <property type="component" value="Unassembled WGS sequence"/>
</dbReference>
<proteinExistence type="inferred from homology"/>
<dbReference type="PANTHER" id="PTHR33279:SF6">
    <property type="entry name" value="SULFUR CARRIER PROTEIN YEDF-RELATED"/>
    <property type="match status" value="1"/>
</dbReference>
<gene>
    <name evidence="3" type="ORF">FC694_17325</name>
    <name evidence="4" type="ORF">FC699_11070</name>
</gene>
<dbReference type="InterPro" id="IPR001763">
    <property type="entry name" value="Rhodanese-like_dom"/>
</dbReference>
<dbReference type="PROSITE" id="PS01148">
    <property type="entry name" value="UPF0033"/>
    <property type="match status" value="1"/>
</dbReference>
<reference evidence="5 6" key="1">
    <citation type="journal article" date="2019" name="Environ. Microbiol.">
        <title>An active ?-lactamase is a part of an orchestrated cell wall stress resistance network of Bacillus subtilis and related rhizosphere species.</title>
        <authorList>
            <person name="Bucher T."/>
            <person name="Keren-Paz A."/>
            <person name="Hausser J."/>
            <person name="Olender T."/>
            <person name="Cytryn E."/>
            <person name="Kolodkin-Gal I."/>
        </authorList>
    </citation>
    <scope>NUCLEOTIDE SEQUENCE [LARGE SCALE GENOMIC DNA]</scope>
    <source>
        <strain evidence="4 5">I5</strain>
        <strain evidence="3 6">I71</strain>
    </source>
</reference>
<dbReference type="SMART" id="SM00450">
    <property type="entry name" value="RHOD"/>
    <property type="match status" value="1"/>
</dbReference>
<dbReference type="CDD" id="cd00158">
    <property type="entry name" value="RHOD"/>
    <property type="match status" value="1"/>
</dbReference>
<dbReference type="PANTHER" id="PTHR33279">
    <property type="entry name" value="SULFUR CARRIER PROTEIN YEDF-RELATED"/>
    <property type="match status" value="1"/>
</dbReference>
<dbReference type="SUPFAM" id="SSF64307">
    <property type="entry name" value="SirA-like"/>
    <property type="match status" value="1"/>
</dbReference>
<evidence type="ECO:0000313" key="3">
    <source>
        <dbReference type="EMBL" id="TKH14474.1"/>
    </source>
</evidence>
<feature type="domain" description="Rhodanese" evidence="2">
    <location>
        <begin position="103"/>
        <end position="185"/>
    </location>
</feature>
<evidence type="ECO:0000256" key="1">
    <source>
        <dbReference type="ARBA" id="ARBA00008984"/>
    </source>
</evidence>
<accession>A0A4U3B4X4</accession>
<dbReference type="Proteomes" id="UP000306037">
    <property type="component" value="Unassembled WGS sequence"/>
</dbReference>
<dbReference type="SUPFAM" id="SSF52821">
    <property type="entry name" value="Rhodanese/Cell cycle control phosphatase"/>
    <property type="match status" value="1"/>
</dbReference>
<dbReference type="AlphaFoldDB" id="A0A4U3B4X4"/>
<dbReference type="Pfam" id="PF00581">
    <property type="entry name" value="Rhodanese"/>
    <property type="match status" value="1"/>
</dbReference>
<comment type="similarity">
    <text evidence="1">Belongs to the sulfur carrier protein TusA family.</text>
</comment>
<comment type="caution">
    <text evidence="4">The sequence shown here is derived from an EMBL/GenBank/DDBJ whole genome shotgun (WGS) entry which is preliminary data.</text>
</comment>
<evidence type="ECO:0000313" key="4">
    <source>
        <dbReference type="EMBL" id="TKI96217.1"/>
    </source>
</evidence>
<dbReference type="InterPro" id="IPR001455">
    <property type="entry name" value="TusA-like"/>
</dbReference>
<protein>
    <recommendedName>
        <fullName evidence="2">Rhodanese domain-containing protein</fullName>
    </recommendedName>
</protein>
<evidence type="ECO:0000313" key="6">
    <source>
        <dbReference type="Proteomes" id="UP000306037"/>
    </source>
</evidence>
<name>A0A4U3B4X4_9BACI</name>
<evidence type="ECO:0000259" key="2">
    <source>
        <dbReference type="PROSITE" id="PS50206"/>
    </source>
</evidence>
<dbReference type="EMBL" id="SZOM01000140">
    <property type="protein sequence ID" value="TKH14474.1"/>
    <property type="molecule type" value="Genomic_DNA"/>
</dbReference>
<sequence length="186" mass="20424">MSIKVDMSLDCKGLACPMPIVKTKKAMEGLTSGQVIKVQATDKGSTVDIQSWADKVGHQYIGTKHEGDLLMHYVRKAHEHEVNEVVKYPHTITNAELQDIVLSGEECTVVDVREAAEFAFGHIPAAISVPLGELDSAALDKTKQIYVVCRTGNRSDVACQMLKEKGYLNVTNVIPGMLEWQGNVEK</sequence>
<dbReference type="CDD" id="cd00291">
    <property type="entry name" value="SirA_YedF_YeeD"/>
    <property type="match status" value="1"/>
</dbReference>
<organism evidence="4 5">
    <name type="scientific">Bacillus wiedmannii</name>
    <dbReference type="NCBI Taxonomy" id="1890302"/>
    <lineage>
        <taxon>Bacteria</taxon>
        <taxon>Bacillati</taxon>
        <taxon>Bacillota</taxon>
        <taxon>Bacilli</taxon>
        <taxon>Bacillales</taxon>
        <taxon>Bacillaceae</taxon>
        <taxon>Bacillus</taxon>
        <taxon>Bacillus cereus group</taxon>
    </lineage>
</organism>
<dbReference type="PROSITE" id="PS50206">
    <property type="entry name" value="RHODANESE_3"/>
    <property type="match status" value="1"/>
</dbReference>
<dbReference type="Pfam" id="PF01206">
    <property type="entry name" value="TusA"/>
    <property type="match status" value="1"/>
</dbReference>
<dbReference type="InterPro" id="IPR036868">
    <property type="entry name" value="TusA-like_sf"/>
</dbReference>
<dbReference type="Gene3D" id="3.30.110.40">
    <property type="entry name" value="TusA-like domain"/>
    <property type="match status" value="1"/>
</dbReference>